<dbReference type="GO" id="GO:0016829">
    <property type="term" value="F:lyase activity"/>
    <property type="evidence" value="ECO:0007669"/>
    <property type="project" value="UniProtKB-KW"/>
</dbReference>
<dbReference type="EMBL" id="JASCTH010000018">
    <property type="protein sequence ID" value="MDI6102105.1"/>
    <property type="molecule type" value="Genomic_DNA"/>
</dbReference>
<dbReference type="Proteomes" id="UP001241758">
    <property type="component" value="Unassembled WGS sequence"/>
</dbReference>
<feature type="region of interest" description="Disordered" evidence="2">
    <location>
        <begin position="185"/>
        <end position="205"/>
    </location>
</feature>
<organism evidence="4 5">
    <name type="scientific">Actinoplanes sandaracinus</name>
    <dbReference type="NCBI Taxonomy" id="3045177"/>
    <lineage>
        <taxon>Bacteria</taxon>
        <taxon>Bacillati</taxon>
        <taxon>Actinomycetota</taxon>
        <taxon>Actinomycetes</taxon>
        <taxon>Micromonosporales</taxon>
        <taxon>Micromonosporaceae</taxon>
        <taxon>Actinoplanes</taxon>
    </lineage>
</organism>
<keyword evidence="3" id="KW-0472">Membrane</keyword>
<evidence type="ECO:0000256" key="3">
    <source>
        <dbReference type="SAM" id="Phobius"/>
    </source>
</evidence>
<dbReference type="RefSeq" id="WP_282763118.1">
    <property type="nucleotide sequence ID" value="NZ_JASCTH010000018.1"/>
</dbReference>
<keyword evidence="3" id="KW-1133">Transmembrane helix</keyword>
<feature type="transmembrane region" description="Helical" evidence="3">
    <location>
        <begin position="15"/>
        <end position="40"/>
    </location>
</feature>
<dbReference type="SUPFAM" id="SSF48557">
    <property type="entry name" value="L-aspartase-like"/>
    <property type="match status" value="1"/>
</dbReference>
<dbReference type="InterPro" id="IPR008948">
    <property type="entry name" value="L-Aspartase-like"/>
</dbReference>
<dbReference type="Pfam" id="PF00221">
    <property type="entry name" value="Lyase_aromatic"/>
    <property type="match status" value="1"/>
</dbReference>
<dbReference type="InterPro" id="IPR001106">
    <property type="entry name" value="Aromatic_Lyase"/>
</dbReference>
<dbReference type="Gene3D" id="1.10.275.10">
    <property type="entry name" value="Fumarase/aspartase (N-terminal domain)"/>
    <property type="match status" value="1"/>
</dbReference>
<accession>A0ABT6WQV3</accession>
<evidence type="ECO:0000256" key="1">
    <source>
        <dbReference type="ARBA" id="ARBA00023239"/>
    </source>
</evidence>
<evidence type="ECO:0000313" key="5">
    <source>
        <dbReference type="Proteomes" id="UP001241758"/>
    </source>
</evidence>
<reference evidence="4 5" key="1">
    <citation type="submission" date="2023-05" db="EMBL/GenBank/DDBJ databases">
        <title>Actinoplanes sp. NEAU-A12 genome sequencing.</title>
        <authorList>
            <person name="Wang Z.-S."/>
        </authorList>
    </citation>
    <scope>NUCLEOTIDE SEQUENCE [LARGE SCALE GENOMIC DNA]</scope>
    <source>
        <strain evidence="4 5">NEAU-A12</strain>
    </source>
</reference>
<dbReference type="InterPro" id="IPR024083">
    <property type="entry name" value="Fumarase/histidase_N"/>
</dbReference>
<keyword evidence="3" id="KW-0812">Transmembrane</keyword>
<name>A0ABT6WQV3_9ACTN</name>
<keyword evidence="1 4" id="KW-0456">Lyase</keyword>
<gene>
    <name evidence="4" type="ORF">QLQ12_26150</name>
</gene>
<keyword evidence="5" id="KW-1185">Reference proteome</keyword>
<evidence type="ECO:0000256" key="2">
    <source>
        <dbReference type="SAM" id="MobiDB-lite"/>
    </source>
</evidence>
<sequence length="205" mass="21125">MRVRLDGHTLTIPDLASIATGATGITLSAAALAFTVAVVGERHAALREARARWAVHGANTGVGAADHPGGHAVRLSRSHCAGVEAEEDDVTARAVMAVRLHQILTGGSGDSRRAAETPAIAVDEGAVPGLHRWAAAAPPPHAELFLRRAGARPSRHGHGPVTVIDATDARPMISSSALTVATSALASRRSPAASWPQRSSLRSHS</sequence>
<proteinExistence type="predicted"/>
<evidence type="ECO:0000313" key="4">
    <source>
        <dbReference type="EMBL" id="MDI6102105.1"/>
    </source>
</evidence>
<protein>
    <submittedName>
        <fullName evidence="4">Aromatic amino acid lyase</fullName>
    </submittedName>
</protein>
<comment type="caution">
    <text evidence="4">The sequence shown here is derived from an EMBL/GenBank/DDBJ whole genome shotgun (WGS) entry which is preliminary data.</text>
</comment>